<dbReference type="GO" id="GO:0006351">
    <property type="term" value="P:DNA-templated transcription"/>
    <property type="evidence" value="ECO:0007669"/>
    <property type="project" value="InterPro"/>
</dbReference>
<dbReference type="CDD" id="cd00067">
    <property type="entry name" value="GAL4"/>
    <property type="match status" value="1"/>
</dbReference>
<dbReference type="SMART" id="SM00066">
    <property type="entry name" value="GAL4"/>
    <property type="match status" value="1"/>
</dbReference>
<evidence type="ECO:0000256" key="2">
    <source>
        <dbReference type="ARBA" id="ARBA00022723"/>
    </source>
</evidence>
<dbReference type="RefSeq" id="XP_013317583.1">
    <property type="nucleotide sequence ID" value="XM_013462129.1"/>
</dbReference>
<dbReference type="GO" id="GO:0045944">
    <property type="term" value="P:positive regulation of transcription by RNA polymerase II"/>
    <property type="evidence" value="ECO:0007669"/>
    <property type="project" value="TreeGrafter"/>
</dbReference>
<dbReference type="PANTHER" id="PTHR47540:SF2">
    <property type="entry name" value="ZN(II)2CYS6 TRANSCRIPTION FACTOR (EUROFUNG)"/>
    <property type="match status" value="1"/>
</dbReference>
<dbReference type="SUPFAM" id="SSF57701">
    <property type="entry name" value="Zn2/Cys6 DNA-binding domain"/>
    <property type="match status" value="1"/>
</dbReference>
<dbReference type="SMART" id="SM00906">
    <property type="entry name" value="Fungal_trans"/>
    <property type="match status" value="1"/>
</dbReference>
<comment type="subcellular location">
    <subcellularLocation>
        <location evidence="1">Nucleus</location>
    </subcellularLocation>
</comment>
<keyword evidence="3" id="KW-0805">Transcription regulation</keyword>
<sequence>MDRVDNNDLPTSPPKRRKLKHPRTARACAFCRRRKVRCSGTQPCDYCRGEGVRCEYEDRLSRSSPFAVQTTSRVAPSATQQETPTSAAKSVVATPGQPSTTLPEIQSGNGKSKTSRRVSLDPPQTFAEGQHIGPSAGVSFLYHAWNRTGAPEEEATLPTARLTCHGDMPQAPVTKDPQLPTREEASTLLERYFQFATPTYRFLHRPTVEKWMSKLMDGTQLSKAEAACALIVCSQALLYTTVGDRYQNGGDEGLNRSRAYFDKAKSLLDEEPGPATVVSVQARLAMCLYLLSTFRINECRFSFSLACTILTSIGLQRKTLNAHKLDLVTLESRKRTFWCAYVLDDYLSVMLGRPRILHDGDIDQEYPRNIDDNDLLSSESPEDLPLHGNLEAFIAHADLAKLMGRNSHLLYPLQPLTEDEVLERTHEMLHALDNWRASLPGFLKPRNKTLAGQRTFERQNTVLKLAYAHLRILATRRCLLADFGRLGRRAPSVSAKDDRALKPIQECVAAVCTILDAVYDLSERGTMYQGFWFQPYITLVAISTLYVFVIQKSRSTLPEGLFVQLNEYLDKAKYCQELLAALSPAGSQARRHHVLLNRLRERAERDALRTRRQGDAKSGGAHGVATRPGSVVRQVEDRTAFVGGESQSAENPGRVQHQADDDQTATDGAAHLNHNPDVMMGQFTPSEDDFMFQDLNGWGWESLDTVGFLADGDLFGLQP</sequence>
<keyword evidence="5" id="KW-0804">Transcription</keyword>
<evidence type="ECO:0000256" key="7">
    <source>
        <dbReference type="SAM" id="MobiDB-lite"/>
    </source>
</evidence>
<evidence type="ECO:0000256" key="5">
    <source>
        <dbReference type="ARBA" id="ARBA00023163"/>
    </source>
</evidence>
<dbReference type="GO" id="GO:0043565">
    <property type="term" value="F:sequence-specific DNA binding"/>
    <property type="evidence" value="ECO:0007669"/>
    <property type="project" value="TreeGrafter"/>
</dbReference>
<dbReference type="InterPro" id="IPR007219">
    <property type="entry name" value="XnlR_reg_dom"/>
</dbReference>
<dbReference type="GO" id="GO:0008270">
    <property type="term" value="F:zinc ion binding"/>
    <property type="evidence" value="ECO:0007669"/>
    <property type="project" value="InterPro"/>
</dbReference>
<dbReference type="Pfam" id="PF04082">
    <property type="entry name" value="Fungal_trans"/>
    <property type="match status" value="1"/>
</dbReference>
<accession>A0A0D2FAJ0</accession>
<feature type="compositionally biased region" description="Polar residues" evidence="7">
    <location>
        <begin position="65"/>
        <end position="88"/>
    </location>
</feature>
<dbReference type="PROSITE" id="PS00463">
    <property type="entry name" value="ZN2_CY6_FUNGAL_1"/>
    <property type="match status" value="1"/>
</dbReference>
<dbReference type="Pfam" id="PF00172">
    <property type="entry name" value="Zn_clus"/>
    <property type="match status" value="1"/>
</dbReference>
<evidence type="ECO:0000313" key="9">
    <source>
        <dbReference type="EMBL" id="KIW56999.1"/>
    </source>
</evidence>
<dbReference type="InterPro" id="IPR001138">
    <property type="entry name" value="Zn2Cys6_DnaBD"/>
</dbReference>
<dbReference type="CDD" id="cd12148">
    <property type="entry name" value="fungal_TF_MHR"/>
    <property type="match status" value="1"/>
</dbReference>
<dbReference type="PANTHER" id="PTHR47540">
    <property type="entry name" value="THIAMINE REPRESSIBLE GENES REGULATORY PROTEIN THI5"/>
    <property type="match status" value="1"/>
</dbReference>
<feature type="region of interest" description="Disordered" evidence="7">
    <location>
        <begin position="1"/>
        <end position="22"/>
    </location>
</feature>
<dbReference type="Proteomes" id="UP000054342">
    <property type="component" value="Unassembled WGS sequence"/>
</dbReference>
<evidence type="ECO:0000313" key="10">
    <source>
        <dbReference type="Proteomes" id="UP000054342"/>
    </source>
</evidence>
<dbReference type="OrthoDB" id="2579025at2759"/>
<name>A0A0D2FAJ0_9EURO</name>
<protein>
    <recommendedName>
        <fullName evidence="8">Zn(2)-C6 fungal-type domain-containing protein</fullName>
    </recommendedName>
</protein>
<organism evidence="9 10">
    <name type="scientific">Exophiala xenobiotica</name>
    <dbReference type="NCBI Taxonomy" id="348802"/>
    <lineage>
        <taxon>Eukaryota</taxon>
        <taxon>Fungi</taxon>
        <taxon>Dikarya</taxon>
        <taxon>Ascomycota</taxon>
        <taxon>Pezizomycotina</taxon>
        <taxon>Eurotiomycetes</taxon>
        <taxon>Chaetothyriomycetidae</taxon>
        <taxon>Chaetothyriales</taxon>
        <taxon>Herpotrichiellaceae</taxon>
        <taxon>Exophiala</taxon>
    </lineage>
</organism>
<dbReference type="Gene3D" id="4.10.240.10">
    <property type="entry name" value="Zn(2)-C6 fungal-type DNA-binding domain"/>
    <property type="match status" value="1"/>
</dbReference>
<evidence type="ECO:0000256" key="6">
    <source>
        <dbReference type="ARBA" id="ARBA00023242"/>
    </source>
</evidence>
<dbReference type="AlphaFoldDB" id="A0A0D2FAJ0"/>
<dbReference type="PROSITE" id="PS50048">
    <property type="entry name" value="ZN2_CY6_FUNGAL_2"/>
    <property type="match status" value="1"/>
</dbReference>
<keyword evidence="10" id="KW-1185">Reference proteome</keyword>
<keyword evidence="4" id="KW-0238">DNA-binding</keyword>
<evidence type="ECO:0000256" key="3">
    <source>
        <dbReference type="ARBA" id="ARBA00023015"/>
    </source>
</evidence>
<dbReference type="InterPro" id="IPR036864">
    <property type="entry name" value="Zn2-C6_fun-type_DNA-bd_sf"/>
</dbReference>
<keyword evidence="2" id="KW-0479">Metal-binding</keyword>
<feature type="compositionally biased region" description="Basic and acidic residues" evidence="7">
    <location>
        <begin position="606"/>
        <end position="615"/>
    </location>
</feature>
<proteinExistence type="predicted"/>
<evidence type="ECO:0000259" key="8">
    <source>
        <dbReference type="PROSITE" id="PS50048"/>
    </source>
</evidence>
<feature type="domain" description="Zn(2)-C6 fungal-type" evidence="8">
    <location>
        <begin position="27"/>
        <end position="56"/>
    </location>
</feature>
<evidence type="ECO:0000256" key="4">
    <source>
        <dbReference type="ARBA" id="ARBA00023125"/>
    </source>
</evidence>
<feature type="region of interest" description="Disordered" evidence="7">
    <location>
        <begin position="606"/>
        <end position="629"/>
    </location>
</feature>
<dbReference type="InterPro" id="IPR051711">
    <property type="entry name" value="Stress_Response_Reg"/>
</dbReference>
<keyword evidence="6" id="KW-0539">Nucleus</keyword>
<evidence type="ECO:0000256" key="1">
    <source>
        <dbReference type="ARBA" id="ARBA00004123"/>
    </source>
</evidence>
<reference evidence="9 10" key="1">
    <citation type="submission" date="2015-01" db="EMBL/GenBank/DDBJ databases">
        <title>The Genome Sequence of Exophiala xenobiotica CBS118157.</title>
        <authorList>
            <consortium name="The Broad Institute Genomics Platform"/>
            <person name="Cuomo C."/>
            <person name="de Hoog S."/>
            <person name="Gorbushina A."/>
            <person name="Stielow B."/>
            <person name="Teixiera M."/>
            <person name="Abouelleil A."/>
            <person name="Chapman S.B."/>
            <person name="Priest M."/>
            <person name="Young S.K."/>
            <person name="Wortman J."/>
            <person name="Nusbaum C."/>
            <person name="Birren B."/>
        </authorList>
    </citation>
    <scope>NUCLEOTIDE SEQUENCE [LARGE SCALE GENOMIC DNA]</scope>
    <source>
        <strain evidence="9 10">CBS 118157</strain>
    </source>
</reference>
<feature type="compositionally biased region" description="Polar residues" evidence="7">
    <location>
        <begin position="96"/>
        <end position="112"/>
    </location>
</feature>
<dbReference type="HOGENOM" id="CLU_009239_2_0_1"/>
<gene>
    <name evidence="9" type="ORF">PV05_05605</name>
</gene>
<dbReference type="EMBL" id="KN847319">
    <property type="protein sequence ID" value="KIW56999.1"/>
    <property type="molecule type" value="Genomic_DNA"/>
</dbReference>
<dbReference type="GO" id="GO:0005634">
    <property type="term" value="C:nucleus"/>
    <property type="evidence" value="ECO:0007669"/>
    <property type="project" value="UniProtKB-SubCell"/>
</dbReference>
<dbReference type="STRING" id="348802.A0A0D2FAJ0"/>
<feature type="region of interest" description="Disordered" evidence="7">
    <location>
        <begin position="65"/>
        <end position="120"/>
    </location>
</feature>
<dbReference type="GO" id="GO:0000981">
    <property type="term" value="F:DNA-binding transcription factor activity, RNA polymerase II-specific"/>
    <property type="evidence" value="ECO:0007669"/>
    <property type="project" value="InterPro"/>
</dbReference>
<dbReference type="GeneID" id="25327513"/>
<feature type="region of interest" description="Disordered" evidence="7">
    <location>
        <begin position="643"/>
        <end position="673"/>
    </location>
</feature>